<dbReference type="Proteomes" id="UP000762676">
    <property type="component" value="Unassembled WGS sequence"/>
</dbReference>
<proteinExistence type="predicted"/>
<evidence type="ECO:0000313" key="2">
    <source>
        <dbReference type="Proteomes" id="UP000762676"/>
    </source>
</evidence>
<name>A0AAV4EPY4_9GAST</name>
<dbReference type="EMBL" id="BMAT01000256">
    <property type="protein sequence ID" value="GFR62785.1"/>
    <property type="molecule type" value="Genomic_DNA"/>
</dbReference>
<reference evidence="1 2" key="1">
    <citation type="journal article" date="2021" name="Elife">
        <title>Chloroplast acquisition without the gene transfer in kleptoplastic sea slugs, Plakobranchus ocellatus.</title>
        <authorList>
            <person name="Maeda T."/>
            <person name="Takahashi S."/>
            <person name="Yoshida T."/>
            <person name="Shimamura S."/>
            <person name="Takaki Y."/>
            <person name="Nagai Y."/>
            <person name="Toyoda A."/>
            <person name="Suzuki Y."/>
            <person name="Arimoto A."/>
            <person name="Ishii H."/>
            <person name="Satoh N."/>
            <person name="Nishiyama T."/>
            <person name="Hasebe M."/>
            <person name="Maruyama T."/>
            <person name="Minagawa J."/>
            <person name="Obokata J."/>
            <person name="Shigenobu S."/>
        </authorList>
    </citation>
    <scope>NUCLEOTIDE SEQUENCE [LARGE SCALE GENOMIC DNA]</scope>
</reference>
<protein>
    <submittedName>
        <fullName evidence="1">Uncharacterized protein</fullName>
    </submittedName>
</protein>
<gene>
    <name evidence="1" type="ORF">ElyMa_000138800</name>
</gene>
<organism evidence="1 2">
    <name type="scientific">Elysia marginata</name>
    <dbReference type="NCBI Taxonomy" id="1093978"/>
    <lineage>
        <taxon>Eukaryota</taxon>
        <taxon>Metazoa</taxon>
        <taxon>Spiralia</taxon>
        <taxon>Lophotrochozoa</taxon>
        <taxon>Mollusca</taxon>
        <taxon>Gastropoda</taxon>
        <taxon>Heterobranchia</taxon>
        <taxon>Euthyneura</taxon>
        <taxon>Panpulmonata</taxon>
        <taxon>Sacoglossa</taxon>
        <taxon>Placobranchoidea</taxon>
        <taxon>Plakobranchidae</taxon>
        <taxon>Elysia</taxon>
    </lineage>
</organism>
<sequence>MSRISLYEETEGPKPNIHYVIDVLANKKGDGSCAVDATEFECEEALSCYCRSLKDIILGEIHIIESRGSGVDRILKAFARLYLLAELELIEKKLDPESRCLLLRALKSMKGVDEMISRLMGDEESVVESMIVSEMPSGAELEAAVVTSVSEPIPSTSASADV</sequence>
<dbReference type="AlphaFoldDB" id="A0AAV4EPY4"/>
<evidence type="ECO:0000313" key="1">
    <source>
        <dbReference type="EMBL" id="GFR62785.1"/>
    </source>
</evidence>
<keyword evidence="2" id="KW-1185">Reference proteome</keyword>
<comment type="caution">
    <text evidence="1">The sequence shown here is derived from an EMBL/GenBank/DDBJ whole genome shotgun (WGS) entry which is preliminary data.</text>
</comment>
<accession>A0AAV4EPY4</accession>